<evidence type="ECO:0000313" key="3">
    <source>
        <dbReference type="EMBL" id="ODV83564.1"/>
    </source>
</evidence>
<feature type="compositionally biased region" description="Polar residues" evidence="1">
    <location>
        <begin position="580"/>
        <end position="613"/>
    </location>
</feature>
<protein>
    <recommendedName>
        <fullName evidence="2">LDB19 N-terminal domain-containing protein</fullName>
    </recommendedName>
</protein>
<feature type="compositionally biased region" description="Low complexity" evidence="1">
    <location>
        <begin position="401"/>
        <end position="413"/>
    </location>
</feature>
<evidence type="ECO:0000313" key="4">
    <source>
        <dbReference type="Proteomes" id="UP000094801"/>
    </source>
</evidence>
<dbReference type="Proteomes" id="UP000094801">
    <property type="component" value="Unassembled WGS sequence"/>
</dbReference>
<reference evidence="4" key="1">
    <citation type="submission" date="2016-04" db="EMBL/GenBank/DDBJ databases">
        <title>Comparative genomics of biotechnologically important yeasts.</title>
        <authorList>
            <consortium name="DOE Joint Genome Institute"/>
            <person name="Riley R."/>
            <person name="Haridas S."/>
            <person name="Wolfe K.H."/>
            <person name="Lopes M.R."/>
            <person name="Hittinger C.T."/>
            <person name="Goker M."/>
            <person name="Salamov A."/>
            <person name="Wisecaver J."/>
            <person name="Long T.M."/>
            <person name="Aerts A.L."/>
            <person name="Barry K."/>
            <person name="Choi C."/>
            <person name="Clum A."/>
            <person name="Coughlan A.Y."/>
            <person name="Deshpande S."/>
            <person name="Douglass A.P."/>
            <person name="Hanson S.J."/>
            <person name="Klenk H.-P."/>
            <person name="Labutti K."/>
            <person name="Lapidus A."/>
            <person name="Lindquist E."/>
            <person name="Lipzen A."/>
            <person name="Meier-Kolthoff J.P."/>
            <person name="Ohm R.A."/>
            <person name="Otillar R.P."/>
            <person name="Pangilinan J."/>
            <person name="Peng Y."/>
            <person name="Rokas A."/>
            <person name="Rosa C.A."/>
            <person name="Scheuner C."/>
            <person name="Sibirny A.A."/>
            <person name="Slot J.C."/>
            <person name="Stielow J.B."/>
            <person name="Sun H."/>
            <person name="Kurtzman C.P."/>
            <person name="Blackwell M."/>
            <person name="Grigoriev I.V."/>
            <person name="Jeffries T.W."/>
        </authorList>
    </citation>
    <scope>NUCLEOTIDE SEQUENCE [LARGE SCALE GENOMIC DNA]</scope>
    <source>
        <strain evidence="4">NRRL YB-2248</strain>
    </source>
</reference>
<feature type="region of interest" description="Disordered" evidence="1">
    <location>
        <begin position="93"/>
        <end position="125"/>
    </location>
</feature>
<organism evidence="3 4">
    <name type="scientific">[Candida] arabinofermentans NRRL YB-2248</name>
    <dbReference type="NCBI Taxonomy" id="983967"/>
    <lineage>
        <taxon>Eukaryota</taxon>
        <taxon>Fungi</taxon>
        <taxon>Dikarya</taxon>
        <taxon>Ascomycota</taxon>
        <taxon>Saccharomycotina</taxon>
        <taxon>Pichiomycetes</taxon>
        <taxon>Pichiales</taxon>
        <taxon>Pichiaceae</taxon>
        <taxon>Ogataea</taxon>
        <taxon>Ogataea/Candida clade</taxon>
    </lineage>
</organism>
<feature type="domain" description="LDB19 N-terminal" evidence="2">
    <location>
        <begin position="148"/>
        <end position="343"/>
    </location>
</feature>
<evidence type="ECO:0000259" key="2">
    <source>
        <dbReference type="Pfam" id="PF13002"/>
    </source>
</evidence>
<feature type="region of interest" description="Disordered" evidence="1">
    <location>
        <begin position="357"/>
        <end position="443"/>
    </location>
</feature>
<evidence type="ECO:0000256" key="1">
    <source>
        <dbReference type="SAM" id="MobiDB-lite"/>
    </source>
</evidence>
<dbReference type="EMBL" id="KV453862">
    <property type="protein sequence ID" value="ODV83564.1"/>
    <property type="molecule type" value="Genomic_DNA"/>
</dbReference>
<feature type="region of interest" description="Disordered" evidence="1">
    <location>
        <begin position="580"/>
        <end position="660"/>
    </location>
</feature>
<dbReference type="AlphaFoldDB" id="A0A1E4SVN4"/>
<feature type="compositionally biased region" description="Polar residues" evidence="1">
    <location>
        <begin position="42"/>
        <end position="53"/>
    </location>
</feature>
<proteinExistence type="predicted"/>
<feature type="compositionally biased region" description="Low complexity" evidence="1">
    <location>
        <begin position="617"/>
        <end position="633"/>
    </location>
</feature>
<sequence length="765" mass="83690">MAPSFAKLLNGLSNAVKGDTNSDSSSSNSHNHSTITDKYHTSKLNKPNPNSPIRLSIKIESPPILMYGPPEESSGALFSGMLVLEILPKNGINSNNNTPGSTSGTSTPQLTPLESSSNNNSLLTPSVSLTTLTPQQLKSDYVEIREVSIALIQIVDYGKPFLPNSNTLQQCSDCRRKTTELARWDVLTKPSAFAKASTHGFPFSHLIPGSIPSTSTLSNSNTSIKYELICNARYVISSDNNSNSIRTTSSKPKEDLINMALPVMVRRSILRGQDRNSLRVFPPTEVTATAVIPNVAYPKSSFPVEIRMDNVSSPSRRWRMRKLNWRLEESVRVRSHHCNSHASKFEDIVEYTKNTTKNRKQYKNSGGVGSPMINHFFEPPARRQPNSAVRAVNEQEEHQHQQQQQQHQQQQEQAPPDISPFASNWSIPANGGEPLQPRDSNTLMSSTMTTDLLTRVDQLDLLNETPLPKDSELYIEEIRTVTSGELKSGWKSDFSSKGRIEIVAEISILNLISMGMNATMSNLSLINSQNCDSPIFDLNYFQNGSNCSCDIEDHELGIFVSHNLIVEVIVAEEMMHSINQPLNRPNPRSQITHPLVPQTSQASQVSANASDALNTEPLPSSSDDLQQQSNSSSHVPAGYNDGGTGPDHVTGNKNDPSNHLTGIPTGVARVLRMQFKLILTERSGLGVAWDDEVPPTYHAVGALSPPTYIDATSPQLDGVGNGDGMMTPMGSRLVVPLDVPAIGSEADEVVMKGPRVPSAAKVHNR</sequence>
<feature type="compositionally biased region" description="Low complexity" evidence="1">
    <location>
        <begin position="19"/>
        <end position="34"/>
    </location>
</feature>
<dbReference type="OrthoDB" id="3832628at2759"/>
<keyword evidence="4" id="KW-1185">Reference proteome</keyword>
<dbReference type="STRING" id="983967.A0A1E4SVN4"/>
<feature type="compositionally biased region" description="Polar residues" evidence="1">
    <location>
        <begin position="651"/>
        <end position="660"/>
    </location>
</feature>
<dbReference type="InterPro" id="IPR024391">
    <property type="entry name" value="LDB19_N"/>
</dbReference>
<feature type="region of interest" description="Disordered" evidence="1">
    <location>
        <begin position="17"/>
        <end position="55"/>
    </location>
</feature>
<dbReference type="Pfam" id="PF13002">
    <property type="entry name" value="LDB19"/>
    <property type="match status" value="1"/>
</dbReference>
<name>A0A1E4SVN4_9ASCO</name>
<gene>
    <name evidence="3" type="ORF">CANARDRAFT_9383</name>
</gene>
<accession>A0A1E4SVN4</accession>